<dbReference type="Pfam" id="PF00571">
    <property type="entry name" value="CBS"/>
    <property type="match status" value="4"/>
</dbReference>
<keyword evidence="2" id="KW-0028">Amino-acid biosynthesis</keyword>
<dbReference type="SUPFAM" id="SSF54631">
    <property type="entry name" value="CBS-domain pair"/>
    <property type="match status" value="3"/>
</dbReference>
<feature type="domain" description="CBS" evidence="4">
    <location>
        <begin position="23"/>
        <end position="80"/>
    </location>
</feature>
<dbReference type="AlphaFoldDB" id="A0A9X9S4E2"/>
<dbReference type="EMBL" id="CP113361">
    <property type="protein sequence ID" value="WAI01282.1"/>
    <property type="molecule type" value="Genomic_DNA"/>
</dbReference>
<feature type="domain" description="CBS" evidence="4">
    <location>
        <begin position="241"/>
        <end position="294"/>
    </location>
</feature>
<evidence type="ECO:0000313" key="5">
    <source>
        <dbReference type="EMBL" id="WAI01282.1"/>
    </source>
</evidence>
<accession>A0A9X9S4E2</accession>
<keyword evidence="2" id="KW-0486">Methionine biosynthesis</keyword>
<dbReference type="GeneID" id="76836010"/>
<feature type="domain" description="CBS" evidence="4">
    <location>
        <begin position="103"/>
        <end position="160"/>
    </location>
</feature>
<dbReference type="KEGG" id="mou:OU421_12870"/>
<dbReference type="PANTHER" id="PTHR43080">
    <property type="entry name" value="CBS DOMAIN-CONTAINING PROTEIN CBSX3, MITOCHONDRIAL"/>
    <property type="match status" value="1"/>
</dbReference>
<name>A0A9X9S4E2_METOG</name>
<dbReference type="Proteomes" id="UP001163096">
    <property type="component" value="Chromosome"/>
</dbReference>
<dbReference type="InterPro" id="IPR051257">
    <property type="entry name" value="Diverse_CBS-Domain"/>
</dbReference>
<dbReference type="Gene3D" id="3.10.580.10">
    <property type="entry name" value="CBS-domain"/>
    <property type="match status" value="2"/>
</dbReference>
<gene>
    <name evidence="5" type="ORF">OU421_12870</name>
</gene>
<evidence type="ECO:0000256" key="3">
    <source>
        <dbReference type="PROSITE-ProRule" id="PRU00703"/>
    </source>
</evidence>
<organism evidence="5 6">
    <name type="scientific">Methanogenium organophilum</name>
    <dbReference type="NCBI Taxonomy" id="2199"/>
    <lineage>
        <taxon>Archaea</taxon>
        <taxon>Methanobacteriati</taxon>
        <taxon>Methanobacteriota</taxon>
        <taxon>Stenosarchaea group</taxon>
        <taxon>Methanomicrobia</taxon>
        <taxon>Methanomicrobiales</taxon>
        <taxon>Methanomicrobiaceae</taxon>
        <taxon>Methanogenium</taxon>
    </lineage>
</organism>
<dbReference type="InterPro" id="IPR046342">
    <property type="entry name" value="CBS_dom_sf"/>
</dbReference>
<evidence type="ECO:0000313" key="6">
    <source>
        <dbReference type="Proteomes" id="UP001163096"/>
    </source>
</evidence>
<dbReference type="InterPro" id="IPR000644">
    <property type="entry name" value="CBS_dom"/>
</dbReference>
<evidence type="ECO:0000259" key="4">
    <source>
        <dbReference type="PROSITE" id="PS51371"/>
    </source>
</evidence>
<dbReference type="PANTHER" id="PTHR43080:SF2">
    <property type="entry name" value="CBS DOMAIN-CONTAINING PROTEIN"/>
    <property type="match status" value="1"/>
</dbReference>
<sequence>MNGRPVEFSTNKPEHPSEILAIGTSDVYSVPQTMQIYRAVVAMCSKGFRRLPVTDAGTGRLRGLITASDVVDLMGGGSKFNLVTVKHQGQILSAINEPVKEIMSTDLETVHPSDELPDVVDRIVMTKTGGLPIVDNNDLLMGIITERDVLQVLTSYKSKSLVEDVMTTSLRVISPDETIQGAGREMTRRNFRRLPVVSNDVLFGIVTAMDIMKYVGDGTIFENITTGSTDDVLGISVRSLMKGDLLTTSPLENVGDAARFMLSKGVGALPVIEDSRLVGIITEYDLVRALQNEL</sequence>
<protein>
    <submittedName>
        <fullName evidence="5">CBS domain-containing protein</fullName>
    </submittedName>
</protein>
<keyword evidence="1 3" id="KW-0129">CBS domain</keyword>
<dbReference type="RefSeq" id="WP_268186508.1">
    <property type="nucleotide sequence ID" value="NZ_CP113361.1"/>
</dbReference>
<dbReference type="SMART" id="SM00116">
    <property type="entry name" value="CBS"/>
    <property type="match status" value="4"/>
</dbReference>
<proteinExistence type="predicted"/>
<evidence type="ECO:0000256" key="2">
    <source>
        <dbReference type="ARBA" id="ARBA00023167"/>
    </source>
</evidence>
<feature type="domain" description="CBS" evidence="4">
    <location>
        <begin position="166"/>
        <end position="222"/>
    </location>
</feature>
<dbReference type="GO" id="GO:0009086">
    <property type="term" value="P:methionine biosynthetic process"/>
    <property type="evidence" value="ECO:0007669"/>
    <property type="project" value="UniProtKB-KW"/>
</dbReference>
<reference evidence="5" key="1">
    <citation type="submission" date="2022-11" db="EMBL/GenBank/DDBJ databases">
        <title>Complete genome sequence of Methanogenium organophilum DSM 3596.</title>
        <authorList>
            <person name="Chen S.-C."/>
            <person name="Lai S.-J."/>
            <person name="You Y.-T."/>
        </authorList>
    </citation>
    <scope>NUCLEOTIDE SEQUENCE</scope>
    <source>
        <strain evidence="5">DSM 3596</strain>
    </source>
</reference>
<dbReference type="PROSITE" id="PS51371">
    <property type="entry name" value="CBS"/>
    <property type="match status" value="4"/>
</dbReference>
<evidence type="ECO:0000256" key="1">
    <source>
        <dbReference type="ARBA" id="ARBA00023122"/>
    </source>
</evidence>
<keyword evidence="6" id="KW-1185">Reference proteome</keyword>